<dbReference type="Pfam" id="PF07690">
    <property type="entry name" value="MFS_1"/>
    <property type="match status" value="1"/>
</dbReference>
<comment type="subcellular location">
    <subcellularLocation>
        <location evidence="1">Cell membrane</location>
        <topology evidence="1">Multi-pass membrane protein</topology>
    </subcellularLocation>
</comment>
<reference evidence="10 11" key="1">
    <citation type="submission" date="2023-08" db="EMBL/GenBank/DDBJ databases">
        <title>Genome sequence of Thermaerobacter compostii strain Ins1, a spore-forming filamentous bacterium isolated from a deep geothermal reservoir.</title>
        <authorList>
            <person name="Bregnard D."/>
            <person name="Gonzalez D."/>
            <person name="Junier P."/>
        </authorList>
    </citation>
    <scope>NUCLEOTIDE SEQUENCE [LARGE SCALE GENOMIC DNA]</scope>
    <source>
        <strain evidence="10 11">Ins1</strain>
    </source>
</reference>
<feature type="transmembrane region" description="Helical" evidence="8">
    <location>
        <begin position="158"/>
        <end position="178"/>
    </location>
</feature>
<keyword evidence="11" id="KW-1185">Reference proteome</keyword>
<proteinExistence type="predicted"/>
<feature type="transmembrane region" description="Helical" evidence="8">
    <location>
        <begin position="94"/>
        <end position="120"/>
    </location>
</feature>
<dbReference type="Proteomes" id="UP001304683">
    <property type="component" value="Chromosome"/>
</dbReference>
<keyword evidence="4 8" id="KW-0812">Transmembrane</keyword>
<dbReference type="Gene3D" id="1.20.1250.20">
    <property type="entry name" value="MFS general substrate transporter like domains"/>
    <property type="match status" value="1"/>
</dbReference>
<dbReference type="EMBL" id="CP132508">
    <property type="protein sequence ID" value="WPD18239.1"/>
    <property type="molecule type" value="Genomic_DNA"/>
</dbReference>
<sequence length="425" mass="44244">MPGAFWALAAGRFVSALGDGFFFPFIAMFLQQVHRLPPEQVGVIISTAGVGSLLARLPAGWLTDRLGFKPVVVGGLAGAGLAVVAAGWAPSPWAFALCYAAMSAMVWGSFPALLHGAALLVPPRRREEAYSILNLLSNAAIAVGPVLGTYVVDRDIRLIFLLDGVSFLVFAAVVARWVPARREGGAVTAARSSGSGTNAAPRGAPRPTVGRGGWGRRALRSVAGFFPPLGYRAFWQLAVGALAMNLIYSQMSSSLPLDLHRRFGEVPWYGWLWTLNGAMIATLQYPVTRWAQRYDARPRRVAAALLYATAALIILGARPVAPFFFAFVALTAGEILFTPLLQASVAAMAPAGQGGRYQAAASLLFGLGWTLGPAVGGALLGAGGPRLLWPTMAALGLAAAAVFGLGALGAGGRAQRPQGQAVGAG</sequence>
<keyword evidence="6 8" id="KW-0472">Membrane</keyword>
<feature type="transmembrane region" description="Helical" evidence="8">
    <location>
        <begin position="268"/>
        <end position="288"/>
    </location>
</feature>
<dbReference type="PANTHER" id="PTHR23517">
    <property type="entry name" value="RESISTANCE PROTEIN MDTM, PUTATIVE-RELATED-RELATED"/>
    <property type="match status" value="1"/>
</dbReference>
<evidence type="ECO:0000313" key="10">
    <source>
        <dbReference type="EMBL" id="WPD18239.1"/>
    </source>
</evidence>
<evidence type="ECO:0000256" key="3">
    <source>
        <dbReference type="ARBA" id="ARBA00022475"/>
    </source>
</evidence>
<name>A0ABZ0QL56_9FIRM</name>
<dbReference type="InterPro" id="IPR011701">
    <property type="entry name" value="MFS"/>
</dbReference>
<evidence type="ECO:0000256" key="7">
    <source>
        <dbReference type="SAM" id="MobiDB-lite"/>
    </source>
</evidence>
<dbReference type="PROSITE" id="PS50850">
    <property type="entry name" value="MFS"/>
    <property type="match status" value="1"/>
</dbReference>
<feature type="transmembrane region" description="Helical" evidence="8">
    <location>
        <begin position="359"/>
        <end position="381"/>
    </location>
</feature>
<evidence type="ECO:0000256" key="5">
    <source>
        <dbReference type="ARBA" id="ARBA00022989"/>
    </source>
</evidence>
<feature type="region of interest" description="Disordered" evidence="7">
    <location>
        <begin position="189"/>
        <end position="212"/>
    </location>
</feature>
<dbReference type="InterPro" id="IPR020846">
    <property type="entry name" value="MFS_dom"/>
</dbReference>
<feature type="transmembrane region" description="Helical" evidence="8">
    <location>
        <begin position="132"/>
        <end position="152"/>
    </location>
</feature>
<organism evidence="10 11">
    <name type="scientific">Thermaerobacter composti</name>
    <dbReference type="NCBI Taxonomy" id="554949"/>
    <lineage>
        <taxon>Bacteria</taxon>
        <taxon>Bacillati</taxon>
        <taxon>Bacillota</taxon>
        <taxon>Clostridia</taxon>
        <taxon>Eubacteriales</taxon>
        <taxon>Clostridiales Family XVII. Incertae Sedis</taxon>
        <taxon>Thermaerobacter</taxon>
    </lineage>
</organism>
<keyword evidence="5 8" id="KW-1133">Transmembrane helix</keyword>
<accession>A0ABZ0QL56</accession>
<evidence type="ECO:0000256" key="2">
    <source>
        <dbReference type="ARBA" id="ARBA00022448"/>
    </source>
</evidence>
<protein>
    <submittedName>
        <fullName evidence="10">MFS transporter</fullName>
    </submittedName>
</protein>
<feature type="domain" description="Major facilitator superfamily (MFS) profile" evidence="9">
    <location>
        <begin position="1"/>
        <end position="182"/>
    </location>
</feature>
<evidence type="ECO:0000256" key="8">
    <source>
        <dbReference type="SAM" id="Phobius"/>
    </source>
</evidence>
<feature type="transmembrane region" description="Helical" evidence="8">
    <location>
        <begin position="323"/>
        <end position="347"/>
    </location>
</feature>
<feature type="transmembrane region" description="Helical" evidence="8">
    <location>
        <begin position="40"/>
        <end position="59"/>
    </location>
</feature>
<evidence type="ECO:0000256" key="4">
    <source>
        <dbReference type="ARBA" id="ARBA00022692"/>
    </source>
</evidence>
<evidence type="ECO:0000259" key="9">
    <source>
        <dbReference type="PROSITE" id="PS50850"/>
    </source>
</evidence>
<keyword evidence="3" id="KW-1003">Cell membrane</keyword>
<feature type="transmembrane region" description="Helical" evidence="8">
    <location>
        <begin position="300"/>
        <end position="317"/>
    </location>
</feature>
<dbReference type="InterPro" id="IPR036259">
    <property type="entry name" value="MFS_trans_sf"/>
</dbReference>
<dbReference type="RefSeq" id="WP_318750090.1">
    <property type="nucleotide sequence ID" value="NZ_CP132508.1"/>
</dbReference>
<dbReference type="InterPro" id="IPR050171">
    <property type="entry name" value="MFS_Transporters"/>
</dbReference>
<feature type="transmembrane region" description="Helical" evidence="8">
    <location>
        <begin position="71"/>
        <end position="88"/>
    </location>
</feature>
<evidence type="ECO:0000313" key="11">
    <source>
        <dbReference type="Proteomes" id="UP001304683"/>
    </source>
</evidence>
<keyword evidence="2" id="KW-0813">Transport</keyword>
<evidence type="ECO:0000256" key="1">
    <source>
        <dbReference type="ARBA" id="ARBA00004651"/>
    </source>
</evidence>
<dbReference type="PANTHER" id="PTHR23517:SF2">
    <property type="entry name" value="MULTIDRUG RESISTANCE PROTEIN MDTH"/>
    <property type="match status" value="1"/>
</dbReference>
<feature type="transmembrane region" description="Helical" evidence="8">
    <location>
        <begin position="229"/>
        <end position="248"/>
    </location>
</feature>
<dbReference type="SUPFAM" id="SSF103473">
    <property type="entry name" value="MFS general substrate transporter"/>
    <property type="match status" value="1"/>
</dbReference>
<evidence type="ECO:0000256" key="6">
    <source>
        <dbReference type="ARBA" id="ARBA00023136"/>
    </source>
</evidence>
<feature type="transmembrane region" description="Helical" evidence="8">
    <location>
        <begin position="387"/>
        <end position="408"/>
    </location>
</feature>
<gene>
    <name evidence="10" type="ORF">Q5761_07555</name>
</gene>